<evidence type="ECO:0000313" key="2">
    <source>
        <dbReference type="EMBL" id="KAL0152977.1"/>
    </source>
</evidence>
<gene>
    <name evidence="2" type="ORF">M9458_051730</name>
</gene>
<reference evidence="2 3" key="1">
    <citation type="submission" date="2024-05" db="EMBL/GenBank/DDBJ databases">
        <title>Genome sequencing and assembly of Indian major carp, Cirrhinus mrigala (Hamilton, 1822).</title>
        <authorList>
            <person name="Mohindra V."/>
            <person name="Chowdhury L.M."/>
            <person name="Lal K."/>
            <person name="Jena J.K."/>
        </authorList>
    </citation>
    <scope>NUCLEOTIDE SEQUENCE [LARGE SCALE GENOMIC DNA]</scope>
    <source>
        <strain evidence="2">CM1030</strain>
        <tissue evidence="2">Blood</tissue>
    </source>
</reference>
<dbReference type="AlphaFoldDB" id="A0ABD0MUZ2"/>
<dbReference type="Proteomes" id="UP001529510">
    <property type="component" value="Unassembled WGS sequence"/>
</dbReference>
<dbReference type="Gene3D" id="1.10.340.70">
    <property type="match status" value="1"/>
</dbReference>
<dbReference type="PANTHER" id="PTHR47331">
    <property type="entry name" value="PHD-TYPE DOMAIN-CONTAINING PROTEIN"/>
    <property type="match status" value="1"/>
</dbReference>
<name>A0ABD0MUZ2_CIRMR</name>
<evidence type="ECO:0000313" key="3">
    <source>
        <dbReference type="Proteomes" id="UP001529510"/>
    </source>
</evidence>
<organism evidence="2 3">
    <name type="scientific">Cirrhinus mrigala</name>
    <name type="common">Mrigala</name>
    <dbReference type="NCBI Taxonomy" id="683832"/>
    <lineage>
        <taxon>Eukaryota</taxon>
        <taxon>Metazoa</taxon>
        <taxon>Chordata</taxon>
        <taxon>Craniata</taxon>
        <taxon>Vertebrata</taxon>
        <taxon>Euteleostomi</taxon>
        <taxon>Actinopterygii</taxon>
        <taxon>Neopterygii</taxon>
        <taxon>Teleostei</taxon>
        <taxon>Ostariophysi</taxon>
        <taxon>Cypriniformes</taxon>
        <taxon>Cyprinidae</taxon>
        <taxon>Labeoninae</taxon>
        <taxon>Labeonini</taxon>
        <taxon>Cirrhinus</taxon>
    </lineage>
</organism>
<feature type="domain" description="Integrase zinc-binding" evidence="1">
    <location>
        <begin position="155"/>
        <end position="192"/>
    </location>
</feature>
<evidence type="ECO:0000259" key="1">
    <source>
        <dbReference type="Pfam" id="PF17921"/>
    </source>
</evidence>
<accession>A0ABD0MUZ2</accession>
<dbReference type="PANTHER" id="PTHR47331:SF3">
    <property type="match status" value="1"/>
</dbReference>
<protein>
    <recommendedName>
        <fullName evidence="1">Integrase zinc-binding domain-containing protein</fullName>
    </recommendedName>
</protein>
<dbReference type="EMBL" id="JAMKFB020000155">
    <property type="protein sequence ID" value="KAL0152977.1"/>
    <property type="molecule type" value="Genomic_DNA"/>
</dbReference>
<keyword evidence="3" id="KW-1185">Reference proteome</keyword>
<comment type="caution">
    <text evidence="2">The sequence shown here is derived from an EMBL/GenBank/DDBJ whole genome shotgun (WGS) entry which is preliminary data.</text>
</comment>
<dbReference type="Pfam" id="PF17921">
    <property type="entry name" value="Integrase_H2C2"/>
    <property type="match status" value="1"/>
</dbReference>
<sequence>MGVTVKPSVYWTDSTAVLKYLRNESARFRTFVANRVTTILKGSNSGTMLILRRIQQIVPQEGRRRKIIAAETPANSTRVDKRMTDIKAKWKGSHISVEDLKEAELEIVKFCQREKFAEEISALQRGPAIKRGSSIYSNAAMPEEAYQKVPLVMSLILQIVHEKTGHCGRNHVISTLQQKYWIPGAKSAIRKFRFSFPSTPT</sequence>
<proteinExistence type="predicted"/>
<dbReference type="InterPro" id="IPR041588">
    <property type="entry name" value="Integrase_H2C2"/>
</dbReference>